<keyword evidence="3" id="KW-1185">Reference proteome</keyword>
<evidence type="ECO:0000313" key="2">
    <source>
        <dbReference type="EMBL" id="PWB01083.1"/>
    </source>
</evidence>
<gene>
    <name evidence="2" type="ORF">C5O23_10815</name>
</gene>
<dbReference type="AlphaFoldDB" id="A0A2V1IIS2"/>
<protein>
    <submittedName>
        <fullName evidence="2">DUF1573 domain-containing protein</fullName>
    </submittedName>
</protein>
<organism evidence="2 3">
    <name type="scientific">Duncaniella muris</name>
    <dbReference type="NCBI Taxonomy" id="2094150"/>
    <lineage>
        <taxon>Bacteria</taxon>
        <taxon>Pseudomonadati</taxon>
        <taxon>Bacteroidota</taxon>
        <taxon>Bacteroidia</taxon>
        <taxon>Bacteroidales</taxon>
        <taxon>Muribaculaceae</taxon>
        <taxon>Duncaniella</taxon>
    </lineage>
</organism>
<proteinExistence type="predicted"/>
<dbReference type="Pfam" id="PF07610">
    <property type="entry name" value="DUF1573"/>
    <property type="match status" value="1"/>
</dbReference>
<dbReference type="PANTHER" id="PTHR37833:SF1">
    <property type="entry name" value="SIGNAL PEPTIDE PROTEIN"/>
    <property type="match status" value="1"/>
</dbReference>
<name>A0A2V1IIS2_9BACT</name>
<comment type="caution">
    <text evidence="2">The sequence shown here is derived from an EMBL/GenBank/DDBJ whole genome shotgun (WGS) entry which is preliminary data.</text>
</comment>
<keyword evidence="1" id="KW-0732">Signal</keyword>
<dbReference type="Proteomes" id="UP000244905">
    <property type="component" value="Unassembled WGS sequence"/>
</dbReference>
<feature type="signal peptide" evidence="1">
    <location>
        <begin position="1"/>
        <end position="21"/>
    </location>
</feature>
<evidence type="ECO:0000313" key="3">
    <source>
        <dbReference type="Proteomes" id="UP000244905"/>
    </source>
</evidence>
<accession>A0A2V1IIS2</accession>
<dbReference type="PANTHER" id="PTHR37833">
    <property type="entry name" value="LIPOPROTEIN-RELATED"/>
    <property type="match status" value="1"/>
</dbReference>
<evidence type="ECO:0000256" key="1">
    <source>
        <dbReference type="SAM" id="SignalP"/>
    </source>
</evidence>
<dbReference type="InterPro" id="IPR011467">
    <property type="entry name" value="DUF1573"/>
</dbReference>
<feature type="chain" id="PRO_5016095654" evidence="1">
    <location>
        <begin position="22"/>
        <end position="131"/>
    </location>
</feature>
<reference evidence="3" key="1">
    <citation type="submission" date="2018-02" db="EMBL/GenBank/DDBJ databases">
        <authorList>
            <person name="Clavel T."/>
            <person name="Strowig T."/>
        </authorList>
    </citation>
    <scope>NUCLEOTIDE SEQUENCE [LARGE SCALE GENOMIC DNA]</scope>
    <source>
        <strain evidence="3">DSM 103720</strain>
    </source>
</reference>
<dbReference type="Gene3D" id="2.60.40.10">
    <property type="entry name" value="Immunoglobulins"/>
    <property type="match status" value="1"/>
</dbReference>
<dbReference type="EMBL" id="PUEC01000026">
    <property type="protein sequence ID" value="PWB01083.1"/>
    <property type="molecule type" value="Genomic_DNA"/>
</dbReference>
<sequence length="131" mass="13889">MMKKIFLVLLLAVTAIISASAKDKAEMTFVKTAHDFGTIKADGGAVTAVYEFTNTGSAPLTIINVSNGGCGCTKPSFPKKPIAPGKKGEIKITFQPKGRAGEFNRTVKVKSNATKSRINLTFNGVIIPESK</sequence>
<dbReference type="InterPro" id="IPR013783">
    <property type="entry name" value="Ig-like_fold"/>
</dbReference>